<proteinExistence type="predicted"/>
<feature type="region of interest" description="Disordered" evidence="1">
    <location>
        <begin position="1"/>
        <end position="237"/>
    </location>
</feature>
<reference evidence="2" key="1">
    <citation type="submission" date="2020-02" db="EMBL/GenBank/DDBJ databases">
        <authorList>
            <person name="Meier V. D."/>
        </authorList>
    </citation>
    <scope>NUCLEOTIDE SEQUENCE</scope>
    <source>
        <strain evidence="2">AVDCRST_MAG47</strain>
    </source>
</reference>
<evidence type="ECO:0000313" key="2">
    <source>
        <dbReference type="EMBL" id="CAA9382014.1"/>
    </source>
</evidence>
<organism evidence="2">
    <name type="scientific">uncultured Nocardioidaceae bacterium</name>
    <dbReference type="NCBI Taxonomy" id="253824"/>
    <lineage>
        <taxon>Bacteria</taxon>
        <taxon>Bacillati</taxon>
        <taxon>Actinomycetota</taxon>
        <taxon>Actinomycetes</taxon>
        <taxon>Propionibacteriales</taxon>
        <taxon>Nocardioidaceae</taxon>
        <taxon>environmental samples</taxon>
    </lineage>
</organism>
<feature type="non-terminal residue" evidence="2">
    <location>
        <position position="1"/>
    </location>
</feature>
<name>A0A6J4NA47_9ACTN</name>
<feature type="compositionally biased region" description="Basic and acidic residues" evidence="1">
    <location>
        <begin position="123"/>
        <end position="140"/>
    </location>
</feature>
<feature type="compositionally biased region" description="Basic and acidic residues" evidence="1">
    <location>
        <begin position="226"/>
        <end position="237"/>
    </location>
</feature>
<dbReference type="EMBL" id="CADCUK010000148">
    <property type="protein sequence ID" value="CAA9382014.1"/>
    <property type="molecule type" value="Genomic_DNA"/>
</dbReference>
<feature type="compositionally biased region" description="Basic residues" evidence="1">
    <location>
        <begin position="95"/>
        <end position="107"/>
    </location>
</feature>
<feature type="compositionally biased region" description="Low complexity" evidence="1">
    <location>
        <begin position="79"/>
        <end position="94"/>
    </location>
</feature>
<dbReference type="AlphaFoldDB" id="A0A6J4NA47"/>
<gene>
    <name evidence="2" type="ORF">AVDCRST_MAG47-2245</name>
</gene>
<sequence>ADLGRGHPGGRGGVRHPRRRGLRREPVGGSGAGRPRPRLRARTGSGSGTGPVAPDGRQGACVGGSPARLGCRRARAGQRPRAASPGRGAQQRAGRPYRHPRPARRRALGGEARPHPEQGLAGGRRDRIGVHGDRRGDRRPSPCPGLRRRPRLTAAQQPLGVLHRDGCGVPAGAPRLRPLRGRRVQGLRGPAAGRGPGIPALRTDPRRRRPRPHPGCSADPLRGGGHPRDRAGARGAL</sequence>
<evidence type="ECO:0000256" key="1">
    <source>
        <dbReference type="SAM" id="MobiDB-lite"/>
    </source>
</evidence>
<feature type="compositionally biased region" description="Low complexity" evidence="1">
    <location>
        <begin position="186"/>
        <end position="202"/>
    </location>
</feature>
<feature type="compositionally biased region" description="Basic residues" evidence="1">
    <location>
        <begin position="13"/>
        <end position="22"/>
    </location>
</feature>
<accession>A0A6J4NA47</accession>
<feature type="non-terminal residue" evidence="2">
    <location>
        <position position="237"/>
    </location>
</feature>
<protein>
    <submittedName>
        <fullName evidence="2">Uncharacterized protein</fullName>
    </submittedName>
</protein>
<feature type="compositionally biased region" description="Gly residues" evidence="1">
    <location>
        <begin position="1"/>
        <end position="12"/>
    </location>
</feature>